<dbReference type="AlphaFoldDB" id="A0A2M4CE98"/>
<evidence type="ECO:0000313" key="1">
    <source>
        <dbReference type="EMBL" id="MBW63652.1"/>
    </source>
</evidence>
<reference evidence="1" key="1">
    <citation type="submission" date="2018-01" db="EMBL/GenBank/DDBJ databases">
        <title>An insight into the sialome of Amazonian anophelines.</title>
        <authorList>
            <person name="Ribeiro J.M."/>
            <person name="Scarpassa V."/>
            <person name="Calvo E."/>
        </authorList>
    </citation>
    <scope>NUCLEOTIDE SEQUENCE</scope>
    <source>
        <tissue evidence="1">Salivary glands</tissue>
    </source>
</reference>
<protein>
    <submittedName>
        <fullName evidence="1">Putative secreted protein</fullName>
    </submittedName>
</protein>
<name>A0A2M4CE98_9DIPT</name>
<accession>A0A2M4CE98</accession>
<sequence length="70" mass="7778">MCLVLHTTVLCCAHFGCPRMSFATVTLSVRVGSEVCVCVFVARFGVRATATTARYRFFRQTGIKSALSWR</sequence>
<proteinExistence type="predicted"/>
<dbReference type="EMBL" id="GGFJ01014511">
    <property type="protein sequence ID" value="MBW63652.1"/>
    <property type="molecule type" value="Transcribed_RNA"/>
</dbReference>
<organism evidence="1">
    <name type="scientific">Anopheles marajoara</name>
    <dbReference type="NCBI Taxonomy" id="58244"/>
    <lineage>
        <taxon>Eukaryota</taxon>
        <taxon>Metazoa</taxon>
        <taxon>Ecdysozoa</taxon>
        <taxon>Arthropoda</taxon>
        <taxon>Hexapoda</taxon>
        <taxon>Insecta</taxon>
        <taxon>Pterygota</taxon>
        <taxon>Neoptera</taxon>
        <taxon>Endopterygota</taxon>
        <taxon>Diptera</taxon>
        <taxon>Nematocera</taxon>
        <taxon>Culicoidea</taxon>
        <taxon>Culicidae</taxon>
        <taxon>Anophelinae</taxon>
        <taxon>Anopheles</taxon>
    </lineage>
</organism>